<dbReference type="AlphaFoldDB" id="A0A433U329"/>
<evidence type="ECO:0000256" key="10">
    <source>
        <dbReference type="SAM" id="MobiDB-lite"/>
    </source>
</evidence>
<dbReference type="InterPro" id="IPR049408">
    <property type="entry name" value="UVSSA_N_a-solenoid_rpt"/>
</dbReference>
<keyword evidence="6" id="KW-0863">Zinc-finger</keyword>
<proteinExistence type="inferred from homology"/>
<dbReference type="STRING" id="188477.A0A433U329"/>
<dbReference type="GO" id="GO:0000993">
    <property type="term" value="F:RNA polymerase II complex binding"/>
    <property type="evidence" value="ECO:0007669"/>
    <property type="project" value="TreeGrafter"/>
</dbReference>
<keyword evidence="3" id="KW-0158">Chromosome</keyword>
<keyword evidence="7" id="KW-0862">Zinc</keyword>
<reference evidence="12 13" key="1">
    <citation type="submission" date="2019-01" db="EMBL/GenBank/DDBJ databases">
        <title>A draft genome assembly of the solar-powered sea slug Elysia chlorotica.</title>
        <authorList>
            <person name="Cai H."/>
            <person name="Li Q."/>
            <person name="Fang X."/>
            <person name="Li J."/>
            <person name="Curtis N.E."/>
            <person name="Altenburger A."/>
            <person name="Shibata T."/>
            <person name="Feng M."/>
            <person name="Maeda T."/>
            <person name="Schwartz J.A."/>
            <person name="Shigenobu S."/>
            <person name="Lundholm N."/>
            <person name="Nishiyama T."/>
            <person name="Yang H."/>
            <person name="Hasebe M."/>
            <person name="Li S."/>
            <person name="Pierce S.K."/>
            <person name="Wang J."/>
        </authorList>
    </citation>
    <scope>NUCLEOTIDE SEQUENCE [LARGE SCALE GENOMIC DNA]</scope>
    <source>
        <strain evidence="12">EC2010</strain>
        <tissue evidence="12">Whole organism of an adult</tissue>
    </source>
</reference>
<feature type="compositionally biased region" description="Acidic residues" evidence="10">
    <location>
        <begin position="289"/>
        <end position="299"/>
    </location>
</feature>
<dbReference type="Pfam" id="PF09740">
    <property type="entry name" value="DUF2043"/>
    <property type="match status" value="1"/>
</dbReference>
<evidence type="ECO:0000313" key="12">
    <source>
        <dbReference type="EMBL" id="RUS88210.1"/>
    </source>
</evidence>
<evidence type="ECO:0000313" key="13">
    <source>
        <dbReference type="Proteomes" id="UP000271974"/>
    </source>
</evidence>
<organism evidence="12 13">
    <name type="scientific">Elysia chlorotica</name>
    <name type="common">Eastern emerald elysia</name>
    <name type="synonym">Sea slug</name>
    <dbReference type="NCBI Taxonomy" id="188477"/>
    <lineage>
        <taxon>Eukaryota</taxon>
        <taxon>Metazoa</taxon>
        <taxon>Spiralia</taxon>
        <taxon>Lophotrochozoa</taxon>
        <taxon>Mollusca</taxon>
        <taxon>Gastropoda</taxon>
        <taxon>Heterobranchia</taxon>
        <taxon>Euthyneura</taxon>
        <taxon>Panpulmonata</taxon>
        <taxon>Sacoglossa</taxon>
        <taxon>Placobranchoidea</taxon>
        <taxon>Plakobranchidae</taxon>
        <taxon>Elysia</taxon>
    </lineage>
</organism>
<dbReference type="GO" id="GO:0008270">
    <property type="term" value="F:zinc ion binding"/>
    <property type="evidence" value="ECO:0007669"/>
    <property type="project" value="UniProtKB-KW"/>
</dbReference>
<protein>
    <recommendedName>
        <fullName evidence="11">UV-stimulated scaffold protein A C-terminal domain-containing protein</fullName>
    </recommendedName>
</protein>
<dbReference type="GO" id="GO:0009411">
    <property type="term" value="P:response to UV"/>
    <property type="evidence" value="ECO:0007669"/>
    <property type="project" value="InterPro"/>
</dbReference>
<evidence type="ECO:0000256" key="5">
    <source>
        <dbReference type="ARBA" id="ARBA00022763"/>
    </source>
</evidence>
<keyword evidence="8" id="KW-0175">Coiled coil</keyword>
<feature type="compositionally biased region" description="Low complexity" evidence="10">
    <location>
        <begin position="479"/>
        <end position="491"/>
    </location>
</feature>
<name>A0A433U329_ELYCH</name>
<feature type="region of interest" description="Disordered" evidence="10">
    <location>
        <begin position="284"/>
        <end position="336"/>
    </location>
</feature>
<gene>
    <name evidence="12" type="ORF">EGW08_004042</name>
</gene>
<evidence type="ECO:0000256" key="8">
    <source>
        <dbReference type="ARBA" id="ARBA00023054"/>
    </source>
</evidence>
<evidence type="ECO:0000256" key="7">
    <source>
        <dbReference type="ARBA" id="ARBA00022833"/>
    </source>
</evidence>
<evidence type="ECO:0000259" key="11">
    <source>
        <dbReference type="Pfam" id="PF09740"/>
    </source>
</evidence>
<keyword evidence="9" id="KW-0234">DNA repair</keyword>
<keyword evidence="13" id="KW-1185">Reference proteome</keyword>
<dbReference type="PANTHER" id="PTHR28670:SF1">
    <property type="entry name" value="UV-STIMULATED SCAFFOLD PROTEIN A"/>
    <property type="match status" value="1"/>
</dbReference>
<evidence type="ECO:0000256" key="2">
    <source>
        <dbReference type="ARBA" id="ARBA00009240"/>
    </source>
</evidence>
<feature type="compositionally biased region" description="Acidic residues" evidence="10">
    <location>
        <begin position="308"/>
        <end position="323"/>
    </location>
</feature>
<keyword evidence="4" id="KW-0479">Metal-binding</keyword>
<feature type="compositionally biased region" description="Basic and acidic residues" evidence="10">
    <location>
        <begin position="691"/>
        <end position="704"/>
    </location>
</feature>
<sequence length="788" mass="88663">MDGQDLGQALKESTKKLDQNVASQMKKTILELTTTGSPSLDAKTLKKFKTFCRNSDDNVRHAFYLIMDQLKKNHSEIRLSASQVADELFNRSHAFREIMVNHLNIFLALTTETEANKPLPPPKAAAVKMKTDTLQAIQQWHDKYGLGYRKLVVGYEYLRDCKHIDFNDIRARSIAERKRIEENEKKKKEMMAKRLAKVLKEILEEKDEIKVCVKEAESCLQLLLPTPDDFLQNLVSEEVPGNQSTSESYQPKPQCQETAQKDIALASESCNSCTDPKELCDLPKRMDVDVNDGGEEVEENEKNAKADESDEDESGDDEDEEGVEERQLHGLPGPDRSIVIDLGQRDSLAIQETADNADVMRTLKEASKVISANFLPKVTHWLEILSKNGANDADIKAAIDLKVQLESAKQKCVELKLISMEKRTLKDVDSDEEDFEDVPEKEGYEPRIPSHLRQEYGLEDSITAGKAEPKPSPQKAGVSSQSSSSSSSLSQVAGPSKPKKTCQWSLKESLKKEYVADPTSLAAAMARVKPESLDDEEISKESKPSSNRGIGNSKVPFVPFDVDLEFWDKPDEMEAPSVVKYDSLHRFWTPNEFDSEKPSQRALSALKTRVVTFVGKFEPVKWKCRAPMPNGTLCERMDRYKCPFHGKVIARDEQGKPQDDNAVPSTSEKSKIKLEELPTSTEDSEVIPPWKDPELQREIEHATGKDLGSARSQKDLDKKLPGKGKGKGKGKKTSKLTDIDASKNTTRKRIENRIFNKGSMRRVCATLDSADYRRVRDKFGSQFQYSLK</sequence>
<accession>A0A433U329</accession>
<comment type="similarity">
    <text evidence="2">Belongs to the UVSSA family.</text>
</comment>
<dbReference type="InterPro" id="IPR049431">
    <property type="entry name" value="UVSSA_C"/>
</dbReference>
<evidence type="ECO:0000256" key="6">
    <source>
        <dbReference type="ARBA" id="ARBA00022771"/>
    </source>
</evidence>
<dbReference type="Pfam" id="PF20867">
    <property type="entry name" value="UVSSA_N"/>
    <property type="match status" value="1"/>
</dbReference>
<feature type="region of interest" description="Disordered" evidence="10">
    <location>
        <begin position="426"/>
        <end position="503"/>
    </location>
</feature>
<evidence type="ECO:0000256" key="9">
    <source>
        <dbReference type="ARBA" id="ARBA00023204"/>
    </source>
</evidence>
<dbReference type="GO" id="GO:0005694">
    <property type="term" value="C:chromosome"/>
    <property type="evidence" value="ECO:0007669"/>
    <property type="project" value="UniProtKB-SubCell"/>
</dbReference>
<dbReference type="PANTHER" id="PTHR28670">
    <property type="entry name" value="UV-STIMULATED SCAFFOLD PROTEIN A"/>
    <property type="match status" value="1"/>
</dbReference>
<feature type="compositionally biased region" description="Basic residues" evidence="10">
    <location>
        <begin position="721"/>
        <end position="734"/>
    </location>
</feature>
<feature type="domain" description="UV-stimulated scaffold protein A C-terminal" evidence="11">
    <location>
        <begin position="554"/>
        <end position="659"/>
    </location>
</feature>
<dbReference type="InterPro" id="IPR018610">
    <property type="entry name" value="UVSSA"/>
</dbReference>
<dbReference type="GO" id="GO:0006283">
    <property type="term" value="P:transcription-coupled nucleotide-excision repair"/>
    <property type="evidence" value="ECO:0007669"/>
    <property type="project" value="TreeGrafter"/>
</dbReference>
<feature type="region of interest" description="Disordered" evidence="10">
    <location>
        <begin position="651"/>
        <end position="744"/>
    </location>
</feature>
<evidence type="ECO:0000256" key="3">
    <source>
        <dbReference type="ARBA" id="ARBA00022454"/>
    </source>
</evidence>
<dbReference type="EMBL" id="RQTK01000090">
    <property type="protein sequence ID" value="RUS88210.1"/>
    <property type="molecule type" value="Genomic_DNA"/>
</dbReference>
<feature type="region of interest" description="Disordered" evidence="10">
    <location>
        <begin position="526"/>
        <end position="552"/>
    </location>
</feature>
<evidence type="ECO:0000256" key="1">
    <source>
        <dbReference type="ARBA" id="ARBA00004286"/>
    </source>
</evidence>
<keyword evidence="5" id="KW-0227">DNA damage</keyword>
<evidence type="ECO:0000256" key="4">
    <source>
        <dbReference type="ARBA" id="ARBA00022723"/>
    </source>
</evidence>
<dbReference type="OrthoDB" id="5594015at2759"/>
<comment type="subcellular location">
    <subcellularLocation>
        <location evidence="1">Chromosome</location>
    </subcellularLocation>
</comment>
<comment type="caution">
    <text evidence="12">The sequence shown here is derived from an EMBL/GenBank/DDBJ whole genome shotgun (WGS) entry which is preliminary data.</text>
</comment>
<dbReference type="Proteomes" id="UP000271974">
    <property type="component" value="Unassembled WGS sequence"/>
</dbReference>